<dbReference type="SUPFAM" id="SSF53223">
    <property type="entry name" value="Aminoacid dehydrogenase-like, N-terminal domain"/>
    <property type="match status" value="1"/>
</dbReference>
<dbReference type="Gene3D" id="3.40.50.720">
    <property type="entry name" value="NAD(P)-binding Rossmann-like Domain"/>
    <property type="match status" value="1"/>
</dbReference>
<dbReference type="InterPro" id="IPR046346">
    <property type="entry name" value="Aminoacid_DH-like_N_sf"/>
</dbReference>
<dbReference type="Pfam" id="PF08501">
    <property type="entry name" value="Shikimate_dh_N"/>
    <property type="match status" value="1"/>
</dbReference>
<dbReference type="AlphaFoldDB" id="A0A3B0U8L5"/>
<dbReference type="EMBL" id="UOET01000092">
    <property type="protein sequence ID" value="VAW27285.1"/>
    <property type="molecule type" value="Genomic_DNA"/>
</dbReference>
<dbReference type="GO" id="GO:0009423">
    <property type="term" value="P:chorismate biosynthetic process"/>
    <property type="evidence" value="ECO:0007669"/>
    <property type="project" value="TreeGrafter"/>
</dbReference>
<dbReference type="GO" id="GO:0004764">
    <property type="term" value="F:shikimate 3-dehydrogenase (NADP+) activity"/>
    <property type="evidence" value="ECO:0007669"/>
    <property type="project" value="UniProtKB-EC"/>
</dbReference>
<dbReference type="Gene3D" id="3.40.50.10860">
    <property type="entry name" value="Leucine Dehydrogenase, chain A, domain 1"/>
    <property type="match status" value="1"/>
</dbReference>
<dbReference type="GO" id="GO:0019632">
    <property type="term" value="P:shikimate metabolic process"/>
    <property type="evidence" value="ECO:0007669"/>
    <property type="project" value="TreeGrafter"/>
</dbReference>
<sequence>MQVIFMDIYGLIGKPLEHSFSGDYFAQKFQKKHIDAEYRLWEMDALPDLHEFARQNPQLKGLNITIPYKRAVLSEMDEIYTPVPIVGSMNVIKVQRNGGTISLKGFNTDIIGFEKSLKPLLKGRKIIRALILGTGGSSHSVAYVLRKLGIYFSFVTRHPEKMETVGYSWITSAIMEEFHLIVNTSPVGMFPDTKQAPAIPYELITPNHILFDLIYNPEETLFLKKGKAQGALVKNGLEMLKIQAEESWKIWKKR</sequence>
<evidence type="ECO:0000259" key="1">
    <source>
        <dbReference type="Pfam" id="PF08501"/>
    </source>
</evidence>
<dbReference type="PANTHER" id="PTHR21089:SF1">
    <property type="entry name" value="BIFUNCTIONAL 3-DEHYDROQUINATE DEHYDRATASE_SHIKIMATE DEHYDROGENASE, CHLOROPLASTIC"/>
    <property type="match status" value="1"/>
</dbReference>
<keyword evidence="2" id="KW-0560">Oxidoreductase</keyword>
<dbReference type="InterPro" id="IPR013708">
    <property type="entry name" value="Shikimate_DH-bd_N"/>
</dbReference>
<protein>
    <submittedName>
        <fullName evidence="2">Shikimate 5-dehydrogenase I alpha</fullName>
        <ecNumber evidence="2">1.1.1.25</ecNumber>
    </submittedName>
</protein>
<dbReference type="PANTHER" id="PTHR21089">
    <property type="entry name" value="SHIKIMATE DEHYDROGENASE"/>
    <property type="match status" value="1"/>
</dbReference>
<accession>A0A3B0U8L5</accession>
<name>A0A3B0U8L5_9ZZZZ</name>
<feature type="domain" description="Shikimate dehydrogenase substrate binding N-terminal" evidence="1">
    <location>
        <begin position="11"/>
        <end position="92"/>
    </location>
</feature>
<evidence type="ECO:0000313" key="2">
    <source>
        <dbReference type="EMBL" id="VAW27285.1"/>
    </source>
</evidence>
<reference evidence="2" key="1">
    <citation type="submission" date="2018-06" db="EMBL/GenBank/DDBJ databases">
        <authorList>
            <person name="Zhirakovskaya E."/>
        </authorList>
    </citation>
    <scope>NUCLEOTIDE SEQUENCE</scope>
</reference>
<organism evidence="2">
    <name type="scientific">hydrothermal vent metagenome</name>
    <dbReference type="NCBI Taxonomy" id="652676"/>
    <lineage>
        <taxon>unclassified sequences</taxon>
        <taxon>metagenomes</taxon>
        <taxon>ecological metagenomes</taxon>
    </lineage>
</organism>
<dbReference type="GO" id="GO:0005829">
    <property type="term" value="C:cytosol"/>
    <property type="evidence" value="ECO:0007669"/>
    <property type="project" value="TreeGrafter"/>
</dbReference>
<dbReference type="InterPro" id="IPR022893">
    <property type="entry name" value="Shikimate_DH_fam"/>
</dbReference>
<dbReference type="SUPFAM" id="SSF51735">
    <property type="entry name" value="NAD(P)-binding Rossmann-fold domains"/>
    <property type="match status" value="1"/>
</dbReference>
<dbReference type="CDD" id="cd01065">
    <property type="entry name" value="NAD_bind_Shikimate_DH"/>
    <property type="match status" value="1"/>
</dbReference>
<proteinExistence type="predicted"/>
<dbReference type="InterPro" id="IPR036291">
    <property type="entry name" value="NAD(P)-bd_dom_sf"/>
</dbReference>
<gene>
    <name evidence="2" type="ORF">MNBD_BACTEROID07-1185</name>
</gene>
<dbReference type="GO" id="GO:0050661">
    <property type="term" value="F:NADP binding"/>
    <property type="evidence" value="ECO:0007669"/>
    <property type="project" value="TreeGrafter"/>
</dbReference>
<dbReference type="EC" id="1.1.1.25" evidence="2"/>